<dbReference type="Pfam" id="PF02687">
    <property type="entry name" value="FtsX"/>
    <property type="match status" value="1"/>
</dbReference>
<keyword evidence="4 7" id="KW-0812">Transmembrane</keyword>
<dbReference type="EMBL" id="JANUCP010000004">
    <property type="protein sequence ID" value="MCS3919945.1"/>
    <property type="molecule type" value="Genomic_DNA"/>
</dbReference>
<protein>
    <recommendedName>
        <fullName evidence="8">ABC3 transporter permease C-terminal domain-containing protein</fullName>
    </recommendedName>
</protein>
<sequence>MTRSRGAMSAFGLTKEEIRRQIHLPWSEAFRISWRYVTIRLGRSLVTASTIFLSVAFLMAVCTMILAAKATGHAEEDPQAFAATLARYKWSVMLGFMICATGIVSALLMSVTERFREIGTMKCLGALDSFIVRMFLIEASLMGLFGSLAGAIVGALLMLLWAGIKEGFSIWAKIPWGIKTPTGEWGFLGYFLASVLAGVILSVISAILPAYRAAKLQAADALRTEI</sequence>
<dbReference type="InterPro" id="IPR003838">
    <property type="entry name" value="ABC3_permease_C"/>
</dbReference>
<feature type="transmembrane region" description="Helical" evidence="7">
    <location>
        <begin position="45"/>
        <end position="68"/>
    </location>
</feature>
<evidence type="ECO:0000256" key="1">
    <source>
        <dbReference type="ARBA" id="ARBA00004651"/>
    </source>
</evidence>
<gene>
    <name evidence="9" type="ORF">M2350_002362</name>
</gene>
<feature type="domain" description="ABC3 transporter permease C-terminal" evidence="8">
    <location>
        <begin position="95"/>
        <end position="217"/>
    </location>
</feature>
<feature type="transmembrane region" description="Helical" evidence="7">
    <location>
        <begin position="88"/>
        <end position="109"/>
    </location>
</feature>
<feature type="transmembrane region" description="Helical" evidence="7">
    <location>
        <begin position="130"/>
        <end position="161"/>
    </location>
</feature>
<reference evidence="9 10" key="1">
    <citation type="submission" date="2022-08" db="EMBL/GenBank/DDBJ databases">
        <title>Bacterial and archaeal communities from various locations to study Microbial Dark Matter (Phase II).</title>
        <authorList>
            <person name="Stepanauskas R."/>
        </authorList>
    </citation>
    <scope>NUCLEOTIDE SEQUENCE [LARGE SCALE GENOMIC DNA]</scope>
    <source>
        <strain evidence="9 10">PD1</strain>
    </source>
</reference>
<organism evidence="9 10">
    <name type="scientific">Candidatus Fervidibacter sacchari</name>
    <dbReference type="NCBI Taxonomy" id="1448929"/>
    <lineage>
        <taxon>Bacteria</taxon>
        <taxon>Candidatus Fervidibacterota</taxon>
        <taxon>Candidatus Fervidibacter</taxon>
    </lineage>
</organism>
<evidence type="ECO:0000256" key="3">
    <source>
        <dbReference type="ARBA" id="ARBA00022475"/>
    </source>
</evidence>
<dbReference type="PANTHER" id="PTHR30489:SF0">
    <property type="entry name" value="LIPOPROTEIN-RELEASING SYSTEM TRANSMEMBRANE PROTEIN LOLE"/>
    <property type="match status" value="1"/>
</dbReference>
<comment type="subcellular location">
    <subcellularLocation>
        <location evidence="1">Cell membrane</location>
        <topology evidence="1">Multi-pass membrane protein</topology>
    </subcellularLocation>
</comment>
<keyword evidence="5 7" id="KW-1133">Transmembrane helix</keyword>
<dbReference type="InterPro" id="IPR051447">
    <property type="entry name" value="Lipoprotein-release_system"/>
</dbReference>
<dbReference type="Proteomes" id="UP001204798">
    <property type="component" value="Unassembled WGS sequence"/>
</dbReference>
<evidence type="ECO:0000256" key="7">
    <source>
        <dbReference type="SAM" id="Phobius"/>
    </source>
</evidence>
<evidence type="ECO:0000313" key="10">
    <source>
        <dbReference type="Proteomes" id="UP001204798"/>
    </source>
</evidence>
<keyword evidence="10" id="KW-1185">Reference proteome</keyword>
<comment type="caution">
    <text evidence="9">The sequence shown here is derived from an EMBL/GenBank/DDBJ whole genome shotgun (WGS) entry which is preliminary data.</text>
</comment>
<name>A0ABT2ESR8_9BACT</name>
<accession>A0ABT2ESR8</accession>
<evidence type="ECO:0000256" key="2">
    <source>
        <dbReference type="ARBA" id="ARBA00005236"/>
    </source>
</evidence>
<comment type="similarity">
    <text evidence="2">Belongs to the ABC-4 integral membrane protein family. LolC/E subfamily.</text>
</comment>
<feature type="transmembrane region" description="Helical" evidence="7">
    <location>
        <begin position="187"/>
        <end position="208"/>
    </location>
</feature>
<evidence type="ECO:0000256" key="6">
    <source>
        <dbReference type="ARBA" id="ARBA00023136"/>
    </source>
</evidence>
<evidence type="ECO:0000259" key="8">
    <source>
        <dbReference type="Pfam" id="PF02687"/>
    </source>
</evidence>
<dbReference type="RefSeq" id="WP_259096927.1">
    <property type="nucleotide sequence ID" value="NZ_CP130454.1"/>
</dbReference>
<keyword evidence="3" id="KW-1003">Cell membrane</keyword>
<proteinExistence type="inferred from homology"/>
<evidence type="ECO:0000256" key="5">
    <source>
        <dbReference type="ARBA" id="ARBA00022989"/>
    </source>
</evidence>
<dbReference type="PANTHER" id="PTHR30489">
    <property type="entry name" value="LIPOPROTEIN-RELEASING SYSTEM TRANSMEMBRANE PROTEIN LOLE"/>
    <property type="match status" value="1"/>
</dbReference>
<evidence type="ECO:0000313" key="9">
    <source>
        <dbReference type="EMBL" id="MCS3919945.1"/>
    </source>
</evidence>
<keyword evidence="6 7" id="KW-0472">Membrane</keyword>
<evidence type="ECO:0000256" key="4">
    <source>
        <dbReference type="ARBA" id="ARBA00022692"/>
    </source>
</evidence>